<accession>A0ACC5R6K7</accession>
<comment type="caution">
    <text evidence="1">The sequence shown here is derived from an EMBL/GenBank/DDBJ whole genome shotgun (WGS) entry which is preliminary data.</text>
</comment>
<name>A0ACC5R6K7_9HYPH</name>
<organism evidence="1 2">
    <name type="scientific">Taklimakanibacter albus</name>
    <dbReference type="NCBI Taxonomy" id="2800327"/>
    <lineage>
        <taxon>Bacteria</taxon>
        <taxon>Pseudomonadati</taxon>
        <taxon>Pseudomonadota</taxon>
        <taxon>Alphaproteobacteria</taxon>
        <taxon>Hyphomicrobiales</taxon>
        <taxon>Aestuariivirgaceae</taxon>
        <taxon>Taklimakanibacter</taxon>
    </lineage>
</organism>
<sequence length="85" mass="8984">MLNEADPFSERLAVLADDLLTLSARGLSMTPEALAVMGLLVREMAGEAADLEKGAGMVVPAPANSTPPLRRRPALLLIINNMDQA</sequence>
<keyword evidence="2" id="KW-1185">Reference proteome</keyword>
<dbReference type="Proteomes" id="UP000616151">
    <property type="component" value="Unassembled WGS sequence"/>
</dbReference>
<proteinExistence type="predicted"/>
<gene>
    <name evidence="1" type="ORF">JHL16_18165</name>
</gene>
<reference evidence="1" key="1">
    <citation type="submission" date="2021-01" db="EMBL/GenBank/DDBJ databases">
        <authorList>
            <person name="Sun Q."/>
        </authorList>
    </citation>
    <scope>NUCLEOTIDE SEQUENCE</scope>
    <source>
        <strain evidence="1">YIM B02566</strain>
    </source>
</reference>
<protein>
    <submittedName>
        <fullName evidence="1">Uncharacterized protein</fullName>
    </submittedName>
</protein>
<evidence type="ECO:0000313" key="1">
    <source>
        <dbReference type="EMBL" id="MBK1868284.1"/>
    </source>
</evidence>
<dbReference type="EMBL" id="JAENHL010000007">
    <property type="protein sequence ID" value="MBK1868284.1"/>
    <property type="molecule type" value="Genomic_DNA"/>
</dbReference>
<evidence type="ECO:0000313" key="2">
    <source>
        <dbReference type="Proteomes" id="UP000616151"/>
    </source>
</evidence>